<evidence type="ECO:0000313" key="2">
    <source>
        <dbReference type="Proteomes" id="UP000509658"/>
    </source>
</evidence>
<proteinExistence type="predicted"/>
<sequence>MITRYPYNKPSLISALISIVLLSGCTNNNMPELRNYAENIKARPGGAIEPLPQPKPYETFSYNAFEMRSPFQPEVEKEPEISTNINNGISPDPNRPRETLEAFSLDTLRMVGTLQQQSQLWALIKASDGTIHRVHKGNYLGRNHGKIIGVNDDSIELTEIAPDGLGAWVERPASLALSE</sequence>
<dbReference type="AlphaFoldDB" id="A0A6N0HTH2"/>
<dbReference type="PROSITE" id="PS51257">
    <property type="entry name" value="PROKAR_LIPOPROTEIN"/>
    <property type="match status" value="1"/>
</dbReference>
<gene>
    <name evidence="1" type="ORF">HUE57_04815</name>
</gene>
<dbReference type="PIRSF" id="PIRSF016481">
    <property type="entry name" value="Pilus_assembly_PilP"/>
    <property type="match status" value="1"/>
</dbReference>
<name>A0A6N0HTH2_9GAMM</name>
<dbReference type="EMBL" id="CP054491">
    <property type="protein sequence ID" value="QKQ25689.1"/>
    <property type="molecule type" value="Genomic_DNA"/>
</dbReference>
<accession>A0A6N0HTH2</accession>
<protein>
    <submittedName>
        <fullName evidence="1">Pilus assembly protein PilP</fullName>
    </submittedName>
</protein>
<dbReference type="Gene3D" id="2.30.30.830">
    <property type="match status" value="1"/>
</dbReference>
<organism evidence="1 2">
    <name type="scientific">Candidatus Reidiella endopervernicosa</name>
    <dbReference type="NCBI Taxonomy" id="2738883"/>
    <lineage>
        <taxon>Bacteria</taxon>
        <taxon>Pseudomonadati</taxon>
        <taxon>Pseudomonadota</taxon>
        <taxon>Gammaproteobacteria</taxon>
        <taxon>Candidatus Reidiella</taxon>
    </lineage>
</organism>
<dbReference type="Proteomes" id="UP000509658">
    <property type="component" value="Chromosome"/>
</dbReference>
<keyword evidence="2" id="KW-1185">Reference proteome</keyword>
<reference evidence="1 2" key="1">
    <citation type="submission" date="2020-05" db="EMBL/GenBank/DDBJ databases">
        <title>Horizontal transmission and recombination maintain forever young bacterial symbiont genomes.</title>
        <authorList>
            <person name="Russell S.L."/>
            <person name="Pepper-Tunick E."/>
            <person name="Svedberg J."/>
            <person name="Byrne A."/>
            <person name="Ruelas Castillo J."/>
            <person name="Vollmers C."/>
            <person name="Beinart R.A."/>
            <person name="Corbett-Detig R."/>
        </authorList>
    </citation>
    <scope>NUCLEOTIDE SEQUENCE [LARGE SCALE GENOMIC DNA]</scope>
    <source>
        <strain evidence="1">Santa_Monica_outfall</strain>
    </source>
</reference>
<dbReference type="KEGG" id="rev:HUE57_04815"/>
<dbReference type="RefSeq" id="WP_174672815.1">
    <property type="nucleotide sequence ID" value="NZ_CP054491.1"/>
</dbReference>
<dbReference type="InterPro" id="IPR007446">
    <property type="entry name" value="PilP"/>
</dbReference>
<evidence type="ECO:0000313" key="1">
    <source>
        <dbReference type="EMBL" id="QKQ25689.1"/>
    </source>
</evidence>
<dbReference type="Pfam" id="PF04351">
    <property type="entry name" value="PilP"/>
    <property type="match status" value="1"/>
</dbReference>